<feature type="transmembrane region" description="Helical" evidence="6">
    <location>
        <begin position="159"/>
        <end position="175"/>
    </location>
</feature>
<dbReference type="GeneID" id="24098009"/>
<feature type="region of interest" description="Disordered" evidence="5">
    <location>
        <begin position="186"/>
        <end position="247"/>
    </location>
</feature>
<gene>
    <name evidence="8" type="ORF">FIBRA_05218</name>
</gene>
<proteinExistence type="predicted"/>
<feature type="compositionally biased region" description="Basic and acidic residues" evidence="5">
    <location>
        <begin position="189"/>
        <end position="206"/>
    </location>
</feature>
<dbReference type="Proteomes" id="UP000006352">
    <property type="component" value="Unassembled WGS sequence"/>
</dbReference>
<dbReference type="OrthoDB" id="200954at2759"/>
<accession>J4G8T9</accession>
<keyword evidence="7" id="KW-0732">Signal</keyword>
<feature type="compositionally biased region" description="Polar residues" evidence="5">
    <location>
        <begin position="214"/>
        <end position="233"/>
    </location>
</feature>
<evidence type="ECO:0000256" key="4">
    <source>
        <dbReference type="ARBA" id="ARBA00023136"/>
    </source>
</evidence>
<keyword evidence="4 6" id="KW-0472">Membrane</keyword>
<feature type="chain" id="PRO_5003778106" description="ZIP-like iron-zinc transporter" evidence="7">
    <location>
        <begin position="24"/>
        <end position="449"/>
    </location>
</feature>
<dbReference type="STRING" id="599839.J4G8T9"/>
<comment type="subcellular location">
    <subcellularLocation>
        <location evidence="1">Membrane</location>
        <topology evidence="1">Multi-pass membrane protein</topology>
    </subcellularLocation>
</comment>
<dbReference type="PANTHER" id="PTHR16950">
    <property type="entry name" value="ZINC TRANSPORTER SLC39A7 HISTIDINE-RICH MEMBRANE PROTEIN KE4"/>
    <property type="match status" value="1"/>
</dbReference>
<evidence type="ECO:0000256" key="7">
    <source>
        <dbReference type="SAM" id="SignalP"/>
    </source>
</evidence>
<dbReference type="InterPro" id="IPR003689">
    <property type="entry name" value="ZIP"/>
</dbReference>
<dbReference type="GO" id="GO:0016020">
    <property type="term" value="C:membrane"/>
    <property type="evidence" value="ECO:0007669"/>
    <property type="project" value="UniProtKB-SubCell"/>
</dbReference>
<dbReference type="GO" id="GO:0006882">
    <property type="term" value="P:intracellular zinc ion homeostasis"/>
    <property type="evidence" value="ECO:0007669"/>
    <property type="project" value="TreeGrafter"/>
</dbReference>
<dbReference type="EMBL" id="HE797101">
    <property type="protein sequence ID" value="CCM03098.1"/>
    <property type="molecule type" value="Genomic_DNA"/>
</dbReference>
<dbReference type="HOGENOM" id="CLU_015114_0_0_1"/>
<evidence type="ECO:0000313" key="8">
    <source>
        <dbReference type="EMBL" id="CCM03098.1"/>
    </source>
</evidence>
<dbReference type="InParanoid" id="J4G8T9"/>
<dbReference type="GO" id="GO:0005385">
    <property type="term" value="F:zinc ion transmembrane transporter activity"/>
    <property type="evidence" value="ECO:0007669"/>
    <property type="project" value="TreeGrafter"/>
</dbReference>
<evidence type="ECO:0000256" key="6">
    <source>
        <dbReference type="SAM" id="Phobius"/>
    </source>
</evidence>
<evidence type="ECO:0000256" key="5">
    <source>
        <dbReference type="SAM" id="MobiDB-lite"/>
    </source>
</evidence>
<feature type="signal peptide" evidence="7">
    <location>
        <begin position="1"/>
        <end position="23"/>
    </location>
</feature>
<evidence type="ECO:0000256" key="1">
    <source>
        <dbReference type="ARBA" id="ARBA00004141"/>
    </source>
</evidence>
<organism evidence="8 9">
    <name type="scientific">Fibroporia radiculosa</name>
    <dbReference type="NCBI Taxonomy" id="599839"/>
    <lineage>
        <taxon>Eukaryota</taxon>
        <taxon>Fungi</taxon>
        <taxon>Dikarya</taxon>
        <taxon>Basidiomycota</taxon>
        <taxon>Agaricomycotina</taxon>
        <taxon>Agaricomycetes</taxon>
        <taxon>Polyporales</taxon>
        <taxon>Fibroporiaceae</taxon>
        <taxon>Fibroporia</taxon>
    </lineage>
</organism>
<dbReference type="AlphaFoldDB" id="J4G8T9"/>
<evidence type="ECO:0000313" key="9">
    <source>
        <dbReference type="Proteomes" id="UP000006352"/>
    </source>
</evidence>
<sequence>MAHRLFCRRRLLLLASVAGIVSALSVLADNAKDPLAISVSPHAHDADIHHCAPVQQLNVIKHELEAGQSPVMRQVFAWLFPFGPGWNSVLGTFYISSVPNFILAFIPAQINPNTLNTMTAFATGGLLSDVFLHLVPHSFMGEHQDGGVHFVMVEEKRNIIIGLGIFVGFASFFIMEKTLRVLGGGEDGDAGHSHSHAHSEKHEPENVRQASGVALTSTTNELRSRGSDQTSSPIAAGSLDHETEKAPKQSSKLSAYLNLFGDFVHNITDGLAMAASFYSSPLIGATTTLACFAHEIPHEIADYSILVRSGFTKKQAMQSQFITAIVISAFYGTFIREFSPSLSFSTHSSFFRRPTFMGIGIHNLSASGTEAEATDLVAAIRQTAAGILGTTVQLADLVIPFVAGGFMYIGAVAVLPTLLEDSKSGKQALREFAAMFFGVLCMFLVAWNE</sequence>
<evidence type="ECO:0000256" key="2">
    <source>
        <dbReference type="ARBA" id="ARBA00022692"/>
    </source>
</evidence>
<feature type="transmembrane region" description="Helical" evidence="6">
    <location>
        <begin position="86"/>
        <end position="106"/>
    </location>
</feature>
<evidence type="ECO:0000256" key="3">
    <source>
        <dbReference type="ARBA" id="ARBA00022989"/>
    </source>
</evidence>
<dbReference type="FunCoup" id="J4G8T9">
    <property type="interactions" value="120"/>
</dbReference>
<protein>
    <recommendedName>
        <fullName evidence="10">ZIP-like iron-zinc transporter</fullName>
    </recommendedName>
</protein>
<feature type="transmembrane region" description="Helical" evidence="6">
    <location>
        <begin position="431"/>
        <end position="447"/>
    </location>
</feature>
<evidence type="ECO:0008006" key="10">
    <source>
        <dbReference type="Google" id="ProtNLM"/>
    </source>
</evidence>
<feature type="transmembrane region" description="Helical" evidence="6">
    <location>
        <begin position="397"/>
        <end position="419"/>
    </location>
</feature>
<dbReference type="RefSeq" id="XP_012182381.1">
    <property type="nucleotide sequence ID" value="XM_012326991.1"/>
</dbReference>
<dbReference type="PANTHER" id="PTHR16950:SF16">
    <property type="entry name" value="ZINC TRANSPORTER ZIP13"/>
    <property type="match status" value="1"/>
</dbReference>
<keyword evidence="2 6" id="KW-0812">Transmembrane</keyword>
<name>J4G8T9_9APHY</name>
<keyword evidence="3 6" id="KW-1133">Transmembrane helix</keyword>
<reference evidence="8 9" key="1">
    <citation type="journal article" date="2012" name="Appl. Environ. Microbiol.">
        <title>Short-read sequencing for genomic analysis of the brown rot fungus Fibroporia radiculosa.</title>
        <authorList>
            <person name="Tang J.D."/>
            <person name="Perkins A.D."/>
            <person name="Sonstegard T.S."/>
            <person name="Schroeder S.G."/>
            <person name="Burgess S.C."/>
            <person name="Diehl S.V."/>
        </authorList>
    </citation>
    <scope>NUCLEOTIDE SEQUENCE [LARGE SCALE GENOMIC DNA]</scope>
    <source>
        <strain evidence="8 9">TFFH 294</strain>
    </source>
</reference>
<dbReference type="Pfam" id="PF02535">
    <property type="entry name" value="Zip"/>
    <property type="match status" value="1"/>
</dbReference>
<keyword evidence="9" id="KW-1185">Reference proteome</keyword>